<evidence type="ECO:0000256" key="1">
    <source>
        <dbReference type="SAM" id="MobiDB-lite"/>
    </source>
</evidence>
<protein>
    <submittedName>
        <fullName evidence="2">Uncharacterized protein</fullName>
    </submittedName>
</protein>
<organism evidence="2 3">
    <name type="scientific">Acinetobacter phage AM101</name>
    <dbReference type="NCBI Taxonomy" id="2178927"/>
    <lineage>
        <taxon>Viruses</taxon>
        <taxon>Duplodnaviria</taxon>
        <taxon>Heunggongvirae</taxon>
        <taxon>Uroviricota</taxon>
        <taxon>Caudoviricetes</taxon>
        <taxon>Pantevenvirales</taxon>
        <taxon>Straboviridae</taxon>
        <taxon>Twarogvirinae</taxon>
        <taxon>Lazarusvirus</taxon>
        <taxon>Lazarusvirus am101</taxon>
    </lineage>
</organism>
<proteinExistence type="predicted"/>
<dbReference type="Proteomes" id="UP000316872">
    <property type="component" value="Segment"/>
</dbReference>
<feature type="region of interest" description="Disordered" evidence="1">
    <location>
        <begin position="1"/>
        <end position="26"/>
    </location>
</feature>
<reference evidence="2" key="1">
    <citation type="submission" date="2018-04" db="EMBL/GenBank/DDBJ databases">
        <authorList>
            <person name="Shneider M.M."/>
            <person name="Popova A.V."/>
            <person name="Timoshina O.Y."/>
            <person name="Miroshnikov K.A."/>
            <person name="Shagin D.A."/>
            <person name="Mikhailova U.V."/>
        </authorList>
    </citation>
    <scope>NUCLEOTIDE SEQUENCE [LARGE SCALE GENOMIC DNA]</scope>
</reference>
<name>A0A4Y1NKS2_9CAUD</name>
<feature type="compositionally biased region" description="Acidic residues" evidence="1">
    <location>
        <begin position="1"/>
        <end position="10"/>
    </location>
</feature>
<evidence type="ECO:0000313" key="3">
    <source>
        <dbReference type="Proteomes" id="UP000316872"/>
    </source>
</evidence>
<dbReference type="EMBL" id="MH165274">
    <property type="protein sequence ID" value="AWY10406.1"/>
    <property type="molecule type" value="Genomic_DNA"/>
</dbReference>
<accession>A0A4Y1NKS2</accession>
<evidence type="ECO:0000313" key="2">
    <source>
        <dbReference type="EMBL" id="AWY10406.1"/>
    </source>
</evidence>
<sequence>MKSYDEYSEELDSKLFESLNQSRTNE</sequence>
<keyword evidence="3" id="KW-1185">Reference proteome</keyword>
<gene>
    <name evidence="2" type="ORF">AM101_020</name>
</gene>